<name>A0A087D1J4_BIFRU</name>
<organism evidence="2 3">
    <name type="scientific">Bifidobacterium ruminantium</name>
    <dbReference type="NCBI Taxonomy" id="78346"/>
    <lineage>
        <taxon>Bacteria</taxon>
        <taxon>Bacillati</taxon>
        <taxon>Actinomycetota</taxon>
        <taxon>Actinomycetes</taxon>
        <taxon>Bifidobacteriales</taxon>
        <taxon>Bifidobacteriaceae</taxon>
        <taxon>Bifidobacterium</taxon>
    </lineage>
</organism>
<sequence length="183" mass="19124">MAQDVKKGVSKAIRTNTIPLIAIMTAVTTVVAMFVKVPTPGKGYLNLSDTMIYFSAYAFGPWVGGIIGGLGPALSDLISGYPQWAIFTLVIDGVQALLVGFLVRRFEPVSIIVGSVAAGAWKVFGYFIAGWILSGMGPALVDIPGNCLQAAVGLVVGFALFSAMRKAYPPLVRLGGLGVKASE</sequence>
<dbReference type="EMBL" id="JGZL01000008">
    <property type="protein sequence ID" value="KFI89394.1"/>
    <property type="molecule type" value="Genomic_DNA"/>
</dbReference>
<dbReference type="eggNOG" id="COG4720">
    <property type="taxonomic scope" value="Bacteria"/>
</dbReference>
<feature type="transmembrane region" description="Helical" evidence="1">
    <location>
        <begin position="51"/>
        <end position="71"/>
    </location>
</feature>
<proteinExistence type="predicted"/>
<dbReference type="GO" id="GO:0016020">
    <property type="term" value="C:membrane"/>
    <property type="evidence" value="ECO:0007669"/>
    <property type="project" value="InterPro"/>
</dbReference>
<dbReference type="RefSeq" id="WP_026645708.1">
    <property type="nucleotide sequence ID" value="NZ_JGZL01000008.1"/>
</dbReference>
<keyword evidence="1" id="KW-0812">Transmembrane</keyword>
<reference evidence="2 3" key="1">
    <citation type="submission" date="2014-03" db="EMBL/GenBank/DDBJ databases">
        <title>Genomics of Bifidobacteria.</title>
        <authorList>
            <person name="Ventura M."/>
            <person name="Milani C."/>
            <person name="Lugli G.A."/>
        </authorList>
    </citation>
    <scope>NUCLEOTIDE SEQUENCE [LARGE SCALE GENOMIC DNA]</scope>
    <source>
        <strain evidence="2 3">LMG 21811</strain>
    </source>
</reference>
<dbReference type="Pfam" id="PF07155">
    <property type="entry name" value="ECF-ribofla_trS"/>
    <property type="match status" value="1"/>
</dbReference>
<keyword evidence="1" id="KW-1133">Transmembrane helix</keyword>
<keyword evidence="1" id="KW-0472">Membrane</keyword>
<feature type="transmembrane region" description="Helical" evidence="1">
    <location>
        <begin position="83"/>
        <end position="103"/>
    </location>
</feature>
<feature type="transmembrane region" description="Helical" evidence="1">
    <location>
        <begin position="20"/>
        <end position="39"/>
    </location>
</feature>
<dbReference type="InterPro" id="IPR009825">
    <property type="entry name" value="ECF_substrate-spec-like"/>
</dbReference>
<dbReference type="PANTHER" id="PTHR37815:SF3">
    <property type="entry name" value="UPF0397 PROTEIN SPR0429"/>
    <property type="match status" value="1"/>
</dbReference>
<feature type="transmembrane region" description="Helical" evidence="1">
    <location>
        <begin position="143"/>
        <end position="163"/>
    </location>
</feature>
<accession>A0A087D1J4</accession>
<protein>
    <submittedName>
        <fullName evidence="2">Putative membrane protein</fullName>
    </submittedName>
</protein>
<gene>
    <name evidence="2" type="ORF">BRUM_1174</name>
</gene>
<dbReference type="Gene3D" id="1.10.1760.20">
    <property type="match status" value="1"/>
</dbReference>
<evidence type="ECO:0000256" key="1">
    <source>
        <dbReference type="SAM" id="Phobius"/>
    </source>
</evidence>
<dbReference type="Proteomes" id="UP000029078">
    <property type="component" value="Unassembled WGS sequence"/>
</dbReference>
<keyword evidence="3" id="KW-1185">Reference proteome</keyword>
<evidence type="ECO:0000313" key="2">
    <source>
        <dbReference type="EMBL" id="KFI89394.1"/>
    </source>
</evidence>
<dbReference type="PANTHER" id="PTHR37815">
    <property type="entry name" value="UPF0397 PROTEIN BC_2624-RELATED"/>
    <property type="match status" value="1"/>
</dbReference>
<comment type="caution">
    <text evidence="2">The sequence shown here is derived from an EMBL/GenBank/DDBJ whole genome shotgun (WGS) entry which is preliminary data.</text>
</comment>
<feature type="transmembrane region" description="Helical" evidence="1">
    <location>
        <begin position="110"/>
        <end position="131"/>
    </location>
</feature>
<dbReference type="AlphaFoldDB" id="A0A087D1J4"/>
<dbReference type="STRING" id="78346.BRUM_1174"/>
<evidence type="ECO:0000313" key="3">
    <source>
        <dbReference type="Proteomes" id="UP000029078"/>
    </source>
</evidence>